<gene>
    <name evidence="1" type="ORF">KM031_22260</name>
</gene>
<keyword evidence="1" id="KW-0614">Plasmid</keyword>
<proteinExistence type="predicted"/>
<dbReference type="EMBL" id="CP076366">
    <property type="protein sequence ID" value="QWK93168.1"/>
    <property type="molecule type" value="Genomic_DNA"/>
</dbReference>
<dbReference type="Proteomes" id="UP000679352">
    <property type="component" value="Plasmid p5"/>
</dbReference>
<evidence type="ECO:0000313" key="1">
    <source>
        <dbReference type="EMBL" id="QWK93168.1"/>
    </source>
</evidence>
<reference evidence="1" key="1">
    <citation type="submission" date="2021-06" db="EMBL/GenBank/DDBJ databases">
        <authorList>
            <person name="Lee C.-S."/>
            <person name="Jin L."/>
        </authorList>
    </citation>
    <scope>NUCLEOTIDE SEQUENCE</scope>
    <source>
        <strain evidence="1">Con5</strain>
        <plasmid evidence="1">p5</plasmid>
    </source>
</reference>
<keyword evidence="2" id="KW-1185">Reference proteome</keyword>
<dbReference type="RefSeq" id="WP_260692253.1">
    <property type="nucleotide sequence ID" value="NZ_CP076366.1"/>
</dbReference>
<accession>A0A975PCG5</accession>
<dbReference type="AlphaFoldDB" id="A0A975PCG5"/>
<geneLocation type="plasmid" evidence="1 2">
    <name>p5</name>
</geneLocation>
<sequence length="130" mass="14945">MRYVPPFSSLNENLVFSSDEGKPSVKMTYEDFESLLRKLLHAVEIDEEWYRDNYPDVEQAIRDGVVKTAREHFIASGYFEGRLPCEIEVDEEWYFKAYPDIAEAAKAGQIASAKQHFLAFGYAEGRLPTP</sequence>
<name>A0A975PCG5_9RHOB</name>
<evidence type="ECO:0000313" key="2">
    <source>
        <dbReference type="Proteomes" id="UP000679352"/>
    </source>
</evidence>
<dbReference type="KEGG" id="gfu:KM031_22260"/>
<protein>
    <submittedName>
        <fullName evidence="1">Uncharacterized protein</fullName>
    </submittedName>
</protein>
<organism evidence="1 2">
    <name type="scientific">Gemmobacter fulvus</name>
    <dbReference type="NCBI Taxonomy" id="2840474"/>
    <lineage>
        <taxon>Bacteria</taxon>
        <taxon>Pseudomonadati</taxon>
        <taxon>Pseudomonadota</taxon>
        <taxon>Alphaproteobacteria</taxon>
        <taxon>Rhodobacterales</taxon>
        <taxon>Paracoccaceae</taxon>
        <taxon>Gemmobacter</taxon>
    </lineage>
</organism>